<dbReference type="AlphaFoldDB" id="A0A9N8HE93"/>
<name>A0A9N8HE93_9STRA</name>
<sequence length="251" mass="28969">MELCQQLSWKKRKSADGIDYNDDKDNNQDWETLFYALQRERVTQAEALLQAHTRESEEREKLMRTYNQELESENNTLRGQAAKAGEQLQRQQELETQLQQLQDRLSQQEATIHAYQQLTGATLSNVQLPQQTDDKKNKEKSPTSGDDEEEEASTDKKEDEPSQELDFVCCVKNPETKVATKFRISTVPSTEETMTEEQQSTEPAGTILKYAMLENPKHLPEFLQGEIEFESTQLPPLLQNVLRGIFPEEEE</sequence>
<feature type="compositionally biased region" description="Basic and acidic residues" evidence="2">
    <location>
        <begin position="132"/>
        <end position="141"/>
    </location>
</feature>
<feature type="region of interest" description="Disordered" evidence="2">
    <location>
        <begin position="123"/>
        <end position="163"/>
    </location>
</feature>
<evidence type="ECO:0000256" key="1">
    <source>
        <dbReference type="SAM" id="Coils"/>
    </source>
</evidence>
<feature type="region of interest" description="Disordered" evidence="2">
    <location>
        <begin position="1"/>
        <end position="26"/>
    </location>
</feature>
<reference evidence="3" key="1">
    <citation type="submission" date="2020-06" db="EMBL/GenBank/DDBJ databases">
        <authorList>
            <consortium name="Plant Systems Biology data submission"/>
        </authorList>
    </citation>
    <scope>NUCLEOTIDE SEQUENCE</scope>
    <source>
        <strain evidence="3">D6</strain>
    </source>
</reference>
<keyword evidence="4" id="KW-1185">Reference proteome</keyword>
<comment type="caution">
    <text evidence="3">The sequence shown here is derived from an EMBL/GenBank/DDBJ whole genome shotgun (WGS) entry which is preliminary data.</text>
</comment>
<dbReference type="Proteomes" id="UP001153069">
    <property type="component" value="Unassembled WGS sequence"/>
</dbReference>
<proteinExistence type="predicted"/>
<dbReference type="OrthoDB" id="10652498at2759"/>
<feature type="coiled-coil region" evidence="1">
    <location>
        <begin position="35"/>
        <end position="118"/>
    </location>
</feature>
<evidence type="ECO:0000313" key="4">
    <source>
        <dbReference type="Proteomes" id="UP001153069"/>
    </source>
</evidence>
<protein>
    <submittedName>
        <fullName evidence="3">Uncharacterized protein</fullName>
    </submittedName>
</protein>
<evidence type="ECO:0000256" key="2">
    <source>
        <dbReference type="SAM" id="MobiDB-lite"/>
    </source>
</evidence>
<accession>A0A9N8HE93</accession>
<evidence type="ECO:0000313" key="3">
    <source>
        <dbReference type="EMBL" id="CAB9507133.1"/>
    </source>
</evidence>
<gene>
    <name evidence="3" type="ORF">SEMRO_294_G110120.1</name>
</gene>
<dbReference type="EMBL" id="CAICTM010000293">
    <property type="protein sequence ID" value="CAB9507133.1"/>
    <property type="molecule type" value="Genomic_DNA"/>
</dbReference>
<organism evidence="3 4">
    <name type="scientific">Seminavis robusta</name>
    <dbReference type="NCBI Taxonomy" id="568900"/>
    <lineage>
        <taxon>Eukaryota</taxon>
        <taxon>Sar</taxon>
        <taxon>Stramenopiles</taxon>
        <taxon>Ochrophyta</taxon>
        <taxon>Bacillariophyta</taxon>
        <taxon>Bacillariophyceae</taxon>
        <taxon>Bacillariophycidae</taxon>
        <taxon>Naviculales</taxon>
        <taxon>Naviculaceae</taxon>
        <taxon>Seminavis</taxon>
    </lineage>
</organism>
<keyword evidence="1" id="KW-0175">Coiled coil</keyword>